<sequence>MTSCSGWVVRTSQPPDVLADLQQRMFQLRLIRWLRGVGYPASLRGTFISEEEFVAQKNNPLIRAERFLYTLTEMLVLPLDASFNFTVFLYQDTSQEAGAQSRPPKLNFHDCVTVVDVPLNEWMDNVLLQPADFDDGAETEFDAWMSSEFSLQGGDYNSR</sequence>
<name>A0AAD7JC64_9AGAR</name>
<comment type="caution">
    <text evidence="1">The sequence shown here is derived from an EMBL/GenBank/DDBJ whole genome shotgun (WGS) entry which is preliminary data.</text>
</comment>
<protein>
    <submittedName>
        <fullName evidence="1">Uncharacterized protein</fullName>
    </submittedName>
</protein>
<accession>A0AAD7JC64</accession>
<dbReference type="AlphaFoldDB" id="A0AAD7JC64"/>
<organism evidence="1 2">
    <name type="scientific">Mycena metata</name>
    <dbReference type="NCBI Taxonomy" id="1033252"/>
    <lineage>
        <taxon>Eukaryota</taxon>
        <taxon>Fungi</taxon>
        <taxon>Dikarya</taxon>
        <taxon>Basidiomycota</taxon>
        <taxon>Agaricomycotina</taxon>
        <taxon>Agaricomycetes</taxon>
        <taxon>Agaricomycetidae</taxon>
        <taxon>Agaricales</taxon>
        <taxon>Marasmiineae</taxon>
        <taxon>Mycenaceae</taxon>
        <taxon>Mycena</taxon>
    </lineage>
</organism>
<dbReference type="Proteomes" id="UP001215598">
    <property type="component" value="Unassembled WGS sequence"/>
</dbReference>
<evidence type="ECO:0000313" key="2">
    <source>
        <dbReference type="Proteomes" id="UP001215598"/>
    </source>
</evidence>
<evidence type="ECO:0000313" key="1">
    <source>
        <dbReference type="EMBL" id="KAJ7761769.1"/>
    </source>
</evidence>
<dbReference type="EMBL" id="JARKIB010000034">
    <property type="protein sequence ID" value="KAJ7761769.1"/>
    <property type="molecule type" value="Genomic_DNA"/>
</dbReference>
<keyword evidence="2" id="KW-1185">Reference proteome</keyword>
<reference evidence="1" key="1">
    <citation type="submission" date="2023-03" db="EMBL/GenBank/DDBJ databases">
        <title>Massive genome expansion in bonnet fungi (Mycena s.s.) driven by repeated elements and novel gene families across ecological guilds.</title>
        <authorList>
            <consortium name="Lawrence Berkeley National Laboratory"/>
            <person name="Harder C.B."/>
            <person name="Miyauchi S."/>
            <person name="Viragh M."/>
            <person name="Kuo A."/>
            <person name="Thoen E."/>
            <person name="Andreopoulos B."/>
            <person name="Lu D."/>
            <person name="Skrede I."/>
            <person name="Drula E."/>
            <person name="Henrissat B."/>
            <person name="Morin E."/>
            <person name="Kohler A."/>
            <person name="Barry K."/>
            <person name="LaButti K."/>
            <person name="Morin E."/>
            <person name="Salamov A."/>
            <person name="Lipzen A."/>
            <person name="Mereny Z."/>
            <person name="Hegedus B."/>
            <person name="Baldrian P."/>
            <person name="Stursova M."/>
            <person name="Weitz H."/>
            <person name="Taylor A."/>
            <person name="Grigoriev I.V."/>
            <person name="Nagy L.G."/>
            <person name="Martin F."/>
            <person name="Kauserud H."/>
        </authorList>
    </citation>
    <scope>NUCLEOTIDE SEQUENCE</scope>
    <source>
        <strain evidence="1">CBHHK182m</strain>
    </source>
</reference>
<proteinExistence type="predicted"/>
<gene>
    <name evidence="1" type="ORF">B0H16DRAFT_1530498</name>
</gene>